<dbReference type="RefSeq" id="WP_059066297.1">
    <property type="nucleotide sequence ID" value="NZ_JAOQJX010000004.1"/>
</dbReference>
<evidence type="ECO:0008006" key="4">
    <source>
        <dbReference type="Google" id="ProtNLM"/>
    </source>
</evidence>
<evidence type="ECO:0000256" key="1">
    <source>
        <dbReference type="SAM" id="SignalP"/>
    </source>
</evidence>
<feature type="signal peptide" evidence="1">
    <location>
        <begin position="1"/>
        <end position="25"/>
    </location>
</feature>
<name>A0ABT2TAM7_9FIRM</name>
<dbReference type="EMBL" id="JAOQJX010000004">
    <property type="protein sequence ID" value="MCU6746876.1"/>
    <property type="molecule type" value="Genomic_DNA"/>
</dbReference>
<keyword evidence="3" id="KW-1185">Reference proteome</keyword>
<feature type="chain" id="PRO_5047018796" description="Lipoprotein" evidence="1">
    <location>
        <begin position="26"/>
        <end position="216"/>
    </location>
</feature>
<sequence>MRKHKYFAFCLAGCMLLTLSACTNANKPAQTETPGTGHTKEQTKIQYNYQLKAGEPIEVYDMTFDKMVTVTVDPDSTRDGAQDMRSDIFFGSCTFNSGLTIVGDYHAMISLDDGCSFGDGSIVSCEAVDPDAAKDTTLEDNLIKLFTACDGVTVETQAAMGVLTDGPAIVLNGTTYSKNDLTPKTDFLGIYSLYEGDTLTYLKLGIGEDDSVTFLD</sequence>
<gene>
    <name evidence="2" type="ORF">OCV51_04230</name>
</gene>
<protein>
    <recommendedName>
        <fullName evidence="4">Lipoprotein</fullName>
    </recommendedName>
</protein>
<keyword evidence="1" id="KW-0732">Signal</keyword>
<comment type="caution">
    <text evidence="2">The sequence shown here is derived from an EMBL/GenBank/DDBJ whole genome shotgun (WGS) entry which is preliminary data.</text>
</comment>
<organism evidence="2 3">
    <name type="scientific">Faecalicatena acetigenes</name>
    <dbReference type="NCBI Taxonomy" id="2981790"/>
    <lineage>
        <taxon>Bacteria</taxon>
        <taxon>Bacillati</taxon>
        <taxon>Bacillota</taxon>
        <taxon>Clostridia</taxon>
        <taxon>Lachnospirales</taxon>
        <taxon>Lachnospiraceae</taxon>
        <taxon>Faecalicatena</taxon>
    </lineage>
</organism>
<accession>A0ABT2TAM7</accession>
<dbReference type="Proteomes" id="UP001652394">
    <property type="component" value="Unassembled WGS sequence"/>
</dbReference>
<evidence type="ECO:0000313" key="2">
    <source>
        <dbReference type="EMBL" id="MCU6746876.1"/>
    </source>
</evidence>
<dbReference type="PROSITE" id="PS51257">
    <property type="entry name" value="PROKAR_LIPOPROTEIN"/>
    <property type="match status" value="1"/>
</dbReference>
<evidence type="ECO:0000313" key="3">
    <source>
        <dbReference type="Proteomes" id="UP001652394"/>
    </source>
</evidence>
<proteinExistence type="predicted"/>
<reference evidence="2 3" key="1">
    <citation type="journal article" date="2021" name="ISME Commun">
        <title>Automated analysis of genomic sequences facilitates high-throughput and comprehensive description of bacteria.</title>
        <authorList>
            <person name="Hitch T.C.A."/>
        </authorList>
    </citation>
    <scope>NUCLEOTIDE SEQUENCE [LARGE SCALE GENOMIC DNA]</scope>
    <source>
        <strain evidence="2 3">H2_18</strain>
    </source>
</reference>